<sequence>MEFIEEKEYLKSIFLDLDFEVVEESKTTIKFKRRTYLELFFSEDNLESLRKYLAIKTEFENLHFETTLISKNYREELVDVINQRTSRMVFWRDEKFIFGNENQTEIYATIDNCSDNYVWNKLEDKNFSNYILYLLCI</sequence>
<protein>
    <submittedName>
        <fullName evidence="1">Uncharacterized protein</fullName>
    </submittedName>
</protein>
<name>A0A1U7PTY6_9FLAO</name>
<gene>
    <name evidence="1" type="ORF">SAMN05660493_00850</name>
</gene>
<keyword evidence="2" id="KW-1185">Reference proteome</keyword>
<evidence type="ECO:0000313" key="2">
    <source>
        <dbReference type="Proteomes" id="UP000187261"/>
    </source>
</evidence>
<evidence type="ECO:0000313" key="1">
    <source>
        <dbReference type="EMBL" id="SIT96177.1"/>
    </source>
</evidence>
<dbReference type="EMBL" id="FTPU01000007">
    <property type="protein sequence ID" value="SIT96177.1"/>
    <property type="molecule type" value="Genomic_DNA"/>
</dbReference>
<organism evidence="1 2">
    <name type="scientific">Epilithonimonas bovis DSM 19482</name>
    <dbReference type="NCBI Taxonomy" id="1121284"/>
    <lineage>
        <taxon>Bacteria</taxon>
        <taxon>Pseudomonadati</taxon>
        <taxon>Bacteroidota</taxon>
        <taxon>Flavobacteriia</taxon>
        <taxon>Flavobacteriales</taxon>
        <taxon>Weeksellaceae</taxon>
        <taxon>Chryseobacterium group</taxon>
        <taxon>Epilithonimonas</taxon>
    </lineage>
</organism>
<dbReference type="STRING" id="1121284.SAMN05660493_00850"/>
<reference evidence="2" key="1">
    <citation type="submission" date="2016-10" db="EMBL/GenBank/DDBJ databases">
        <authorList>
            <person name="Varghese N."/>
            <person name="Submissions S."/>
        </authorList>
    </citation>
    <scope>NUCLEOTIDE SEQUENCE [LARGE SCALE GENOMIC DNA]</scope>
    <source>
        <strain evidence="2">DSM 19482</strain>
    </source>
</reference>
<dbReference type="Proteomes" id="UP000187261">
    <property type="component" value="Unassembled WGS sequence"/>
</dbReference>
<proteinExistence type="predicted"/>
<dbReference type="AlphaFoldDB" id="A0A1U7PTY6"/>
<accession>A0A1U7PTY6</accession>